<keyword evidence="14" id="KW-0573">Peptidoglycan synthesis</keyword>
<evidence type="ECO:0000256" key="5">
    <source>
        <dbReference type="ARBA" id="ARBA00022475"/>
    </source>
</evidence>
<keyword evidence="8 14" id="KW-1133">Transmembrane helix</keyword>
<gene>
    <name evidence="14 15" type="primary">uppP</name>
    <name evidence="15" type="ORF">LAX5112_03629</name>
</gene>
<reference evidence="16" key="1">
    <citation type="submission" date="2015-07" db="EMBL/GenBank/DDBJ databases">
        <authorList>
            <person name="Rodrigo-Torres Lidia"/>
            <person name="Arahal R.David."/>
        </authorList>
    </citation>
    <scope>NUCLEOTIDE SEQUENCE [LARGE SCALE GENOMIC DNA]</scope>
    <source>
        <strain evidence="16">CECT 5112</strain>
    </source>
</reference>
<evidence type="ECO:0000256" key="7">
    <source>
        <dbReference type="ARBA" id="ARBA00022801"/>
    </source>
</evidence>
<evidence type="ECO:0000256" key="2">
    <source>
        <dbReference type="ARBA" id="ARBA00010621"/>
    </source>
</evidence>
<dbReference type="RefSeq" id="WP_040451386.1">
    <property type="nucleotide sequence ID" value="NZ_CXWD01000015.1"/>
</dbReference>
<keyword evidence="9 14" id="KW-0472">Membrane</keyword>
<evidence type="ECO:0000313" key="15">
    <source>
        <dbReference type="EMBL" id="CTQ73701.1"/>
    </source>
</evidence>
<comment type="miscellaneous">
    <text evidence="14">Bacitracin is thought to be involved in the inhibition of peptidoglycan synthesis by sequestering undecaprenyl diphosphate, thereby reducing the pool of lipid carrier available.</text>
</comment>
<evidence type="ECO:0000256" key="1">
    <source>
        <dbReference type="ARBA" id="ARBA00004651"/>
    </source>
</evidence>
<evidence type="ECO:0000256" key="13">
    <source>
        <dbReference type="ARBA" id="ARBA00047594"/>
    </source>
</evidence>
<feature type="transmembrane region" description="Helical" evidence="14">
    <location>
        <begin position="109"/>
        <end position="129"/>
    </location>
</feature>
<dbReference type="GO" id="GO:0050380">
    <property type="term" value="F:undecaprenyl-diphosphatase activity"/>
    <property type="evidence" value="ECO:0007669"/>
    <property type="project" value="UniProtKB-UniRule"/>
</dbReference>
<dbReference type="NCBIfam" id="NF001389">
    <property type="entry name" value="PRK00281.1-2"/>
    <property type="match status" value="1"/>
</dbReference>
<keyword evidence="14" id="KW-0133">Cell shape</keyword>
<feature type="transmembrane region" description="Helical" evidence="14">
    <location>
        <begin position="217"/>
        <end position="238"/>
    </location>
</feature>
<feature type="transmembrane region" description="Helical" evidence="14">
    <location>
        <begin position="250"/>
        <end position="267"/>
    </location>
</feature>
<dbReference type="STRING" id="388408.LAX5112_03629"/>
<comment type="function">
    <text evidence="14">Catalyzes the dephosphorylation of undecaprenyl diphosphate (UPP). Confers resistance to bacitracin.</text>
</comment>
<dbReference type="EC" id="3.6.1.27" evidence="3 14"/>
<evidence type="ECO:0000256" key="12">
    <source>
        <dbReference type="ARBA" id="ARBA00032932"/>
    </source>
</evidence>
<protein>
    <recommendedName>
        <fullName evidence="4 14">Undecaprenyl-diphosphatase</fullName>
        <ecNumber evidence="3 14">3.6.1.27</ecNumber>
    </recommendedName>
    <alternativeName>
        <fullName evidence="12 14">Bacitracin resistance protein</fullName>
    </alternativeName>
    <alternativeName>
        <fullName evidence="11 14">Undecaprenyl pyrophosphate phosphatase</fullName>
    </alternativeName>
</protein>
<dbReference type="OrthoDB" id="9808289at2"/>
<name>A0A0M7AGH9_9HYPH</name>
<dbReference type="GO" id="GO:0008360">
    <property type="term" value="P:regulation of cell shape"/>
    <property type="evidence" value="ECO:0007669"/>
    <property type="project" value="UniProtKB-KW"/>
</dbReference>
<dbReference type="EMBL" id="CXWD01000015">
    <property type="protein sequence ID" value="CTQ73701.1"/>
    <property type="molecule type" value="Genomic_DNA"/>
</dbReference>
<evidence type="ECO:0000256" key="6">
    <source>
        <dbReference type="ARBA" id="ARBA00022692"/>
    </source>
</evidence>
<proteinExistence type="inferred from homology"/>
<comment type="subcellular location">
    <subcellularLocation>
        <location evidence="1 14">Cell membrane</location>
        <topology evidence="1 14">Multi-pass membrane protein</topology>
    </subcellularLocation>
</comment>
<accession>A0A0M7AGH9</accession>
<feature type="transmembrane region" description="Helical" evidence="14">
    <location>
        <begin position="82"/>
        <end position="103"/>
    </location>
</feature>
<keyword evidence="14" id="KW-0961">Cell wall biogenesis/degradation</keyword>
<keyword evidence="5 14" id="KW-1003">Cell membrane</keyword>
<sequence length="268" mass="28884">MDGQTIVNALILGVVEGLTEFIPVSSTGHLLLIGHFLGFESTGKTFEVLIQLGAILAILSVYSARLWQLATSLPSDATSRRFVFGILIAFLPAAVIGVMAHGFIKEVLFETPALVCTTLLVGGIILLWIDRLELSPKYTNVMDYPLSLCLKIGFCQCLAMVPGVSRSGATIAGSLLMGTDKRSAAEFSFFLAMPTMAGAFAYDLYKNRNVISTDDVVLISIGFVASFIAGFFVVKGLLDFVSRHGFAPFAWWRIFVGLAGFAGLYFLG</sequence>
<dbReference type="PANTHER" id="PTHR30622">
    <property type="entry name" value="UNDECAPRENYL-DIPHOSPHATASE"/>
    <property type="match status" value="1"/>
</dbReference>
<dbReference type="InterPro" id="IPR003824">
    <property type="entry name" value="UppP"/>
</dbReference>
<dbReference type="HAMAP" id="MF_01006">
    <property type="entry name" value="Undec_diphosphatase"/>
    <property type="match status" value="1"/>
</dbReference>
<comment type="similarity">
    <text evidence="2 14">Belongs to the UppP family.</text>
</comment>
<keyword evidence="16" id="KW-1185">Reference proteome</keyword>
<dbReference type="NCBIfam" id="TIGR00753">
    <property type="entry name" value="undec_PP_bacA"/>
    <property type="match status" value="1"/>
</dbReference>
<dbReference type="GO" id="GO:0009252">
    <property type="term" value="P:peptidoglycan biosynthetic process"/>
    <property type="evidence" value="ECO:0007669"/>
    <property type="project" value="UniProtKB-KW"/>
</dbReference>
<dbReference type="NCBIfam" id="NF001390">
    <property type="entry name" value="PRK00281.1-4"/>
    <property type="match status" value="1"/>
</dbReference>
<evidence type="ECO:0000256" key="14">
    <source>
        <dbReference type="HAMAP-Rule" id="MF_01006"/>
    </source>
</evidence>
<evidence type="ECO:0000256" key="3">
    <source>
        <dbReference type="ARBA" id="ARBA00012374"/>
    </source>
</evidence>
<evidence type="ECO:0000256" key="8">
    <source>
        <dbReference type="ARBA" id="ARBA00022989"/>
    </source>
</evidence>
<evidence type="ECO:0000256" key="10">
    <source>
        <dbReference type="ARBA" id="ARBA00023251"/>
    </source>
</evidence>
<dbReference type="Pfam" id="PF02673">
    <property type="entry name" value="BacA"/>
    <property type="match status" value="1"/>
</dbReference>
<organism evidence="15 16">
    <name type="scientific">Roseibium alexandrii</name>
    <dbReference type="NCBI Taxonomy" id="388408"/>
    <lineage>
        <taxon>Bacteria</taxon>
        <taxon>Pseudomonadati</taxon>
        <taxon>Pseudomonadota</taxon>
        <taxon>Alphaproteobacteria</taxon>
        <taxon>Hyphomicrobiales</taxon>
        <taxon>Stappiaceae</taxon>
        <taxon>Roseibium</taxon>
    </lineage>
</organism>
<dbReference type="GO" id="GO:0005886">
    <property type="term" value="C:plasma membrane"/>
    <property type="evidence" value="ECO:0007669"/>
    <property type="project" value="UniProtKB-SubCell"/>
</dbReference>
<dbReference type="Proteomes" id="UP000053235">
    <property type="component" value="Unassembled WGS sequence"/>
</dbReference>
<evidence type="ECO:0000256" key="11">
    <source>
        <dbReference type="ARBA" id="ARBA00032707"/>
    </source>
</evidence>
<evidence type="ECO:0000256" key="9">
    <source>
        <dbReference type="ARBA" id="ARBA00023136"/>
    </source>
</evidence>
<evidence type="ECO:0000313" key="16">
    <source>
        <dbReference type="Proteomes" id="UP000053235"/>
    </source>
</evidence>
<keyword evidence="6 14" id="KW-0812">Transmembrane</keyword>
<keyword evidence="10 14" id="KW-0046">Antibiotic resistance</keyword>
<dbReference type="GO" id="GO:0046677">
    <property type="term" value="P:response to antibiotic"/>
    <property type="evidence" value="ECO:0007669"/>
    <property type="project" value="UniProtKB-UniRule"/>
</dbReference>
<keyword evidence="7 14" id="KW-0378">Hydrolase</keyword>
<dbReference type="PANTHER" id="PTHR30622:SF3">
    <property type="entry name" value="UNDECAPRENYL-DIPHOSPHATASE"/>
    <property type="match status" value="1"/>
</dbReference>
<dbReference type="GO" id="GO:0071555">
    <property type="term" value="P:cell wall organization"/>
    <property type="evidence" value="ECO:0007669"/>
    <property type="project" value="UniProtKB-KW"/>
</dbReference>
<evidence type="ECO:0000256" key="4">
    <source>
        <dbReference type="ARBA" id="ARBA00021581"/>
    </source>
</evidence>
<dbReference type="AlphaFoldDB" id="A0A0M7AGH9"/>
<feature type="transmembrane region" description="Helical" evidence="14">
    <location>
        <begin position="48"/>
        <end position="70"/>
    </location>
</feature>
<comment type="catalytic activity">
    <reaction evidence="13 14">
        <text>di-trans,octa-cis-undecaprenyl diphosphate + H2O = di-trans,octa-cis-undecaprenyl phosphate + phosphate + H(+)</text>
        <dbReference type="Rhea" id="RHEA:28094"/>
        <dbReference type="ChEBI" id="CHEBI:15377"/>
        <dbReference type="ChEBI" id="CHEBI:15378"/>
        <dbReference type="ChEBI" id="CHEBI:43474"/>
        <dbReference type="ChEBI" id="CHEBI:58405"/>
        <dbReference type="ChEBI" id="CHEBI:60392"/>
        <dbReference type="EC" id="3.6.1.27"/>
    </reaction>
</comment>